<dbReference type="InterPro" id="IPR017894">
    <property type="entry name" value="HTH_IS21_transposase_type"/>
</dbReference>
<evidence type="ECO:0000256" key="1">
    <source>
        <dbReference type="SAM" id="MobiDB-lite"/>
    </source>
</evidence>
<dbReference type="InterPro" id="IPR047951">
    <property type="entry name" value="Transpos_ISL3"/>
</dbReference>
<dbReference type="Pfam" id="PF14690">
    <property type="entry name" value="Zn_ribbon_ISL3"/>
    <property type="match status" value="1"/>
</dbReference>
<sequence length="536" mass="59420">MTVPLKSLLPLIPAGLVVDRVAATPDRVSIFARATAAGGICPTCGRASQRLHSRYLRRLGDLPWQGRVVDLHLQVRRFRCPAPECPCRIFAERLPSVMAPRVRRTVRLAEIQRHIGFGMGGEPGARLAKRLAMPVSGDTLLRLVRAADRPAPPAARIIGIDDWAWRRGRRYGTIIVDLERNRPIELLPDRQAETVATWLAAHPEVEVVARDRAGAYAEGVRLGAPQATQAADRWHLLRNLGDAVRHVFDCHHADLRAAARGAVVEPVTEKASGPEPLLPPRSTRRQQCSAAKQATRHARYSEAATLQARGWSQSRIARTLGLDRKTVRVWLRAGQPPSWSQPAKGSLLDAHVDYLRGRWSEGCWNATQLWREIRQRGFSGQSRIVRDWVRGLRVNEPAAHSAAKSTWRVPSGRRAAWLVAARPEEIDRTEQAFVAALIAGSPSLERVIHLARTFRDIVSGQKADQLDGWLAAARGTPLVGFADGLQRDLPAVRAALSLRWSTSPVEGQINRLKSVKRQMYGRAGFDLLRQRVLGTA</sequence>
<dbReference type="PANTHER" id="PTHR33498:SF1">
    <property type="entry name" value="TRANSPOSASE FOR INSERTION SEQUENCE ELEMENT IS1557"/>
    <property type="match status" value="1"/>
</dbReference>
<evidence type="ECO:0000313" key="4">
    <source>
        <dbReference type="Proteomes" id="UP000325333"/>
    </source>
</evidence>
<dbReference type="EMBL" id="VEWN01000018">
    <property type="protein sequence ID" value="KAA1053015.1"/>
    <property type="molecule type" value="Genomic_DNA"/>
</dbReference>
<feature type="region of interest" description="Disordered" evidence="1">
    <location>
        <begin position="266"/>
        <end position="296"/>
    </location>
</feature>
<name>A0A5B0KM01_9PROT</name>
<protein>
    <recommendedName>
        <fullName evidence="2">HTH IS21-type domain-containing protein</fullName>
    </recommendedName>
</protein>
<dbReference type="RefSeq" id="WP_149651430.1">
    <property type="nucleotide sequence ID" value="NZ_VEWN01000018.1"/>
</dbReference>
<evidence type="ECO:0000313" key="3">
    <source>
        <dbReference type="EMBL" id="KAA1053015.1"/>
    </source>
</evidence>
<evidence type="ECO:0000259" key="2">
    <source>
        <dbReference type="PROSITE" id="PS50531"/>
    </source>
</evidence>
<dbReference type="PANTHER" id="PTHR33498">
    <property type="entry name" value="TRANSPOSASE FOR INSERTION SEQUENCE ELEMENT IS1557"/>
    <property type="match status" value="1"/>
</dbReference>
<dbReference type="Proteomes" id="UP000325333">
    <property type="component" value="Unassembled WGS sequence"/>
</dbReference>
<dbReference type="InterPro" id="IPR029261">
    <property type="entry name" value="Transposase_Znf"/>
</dbReference>
<dbReference type="PROSITE" id="PS50531">
    <property type="entry name" value="HTH_IS21"/>
    <property type="match status" value="1"/>
</dbReference>
<dbReference type="AlphaFoldDB" id="A0A5B0KM01"/>
<organism evidence="3 4">
    <name type="scientific">Azospirillum argentinense</name>
    <dbReference type="NCBI Taxonomy" id="2970906"/>
    <lineage>
        <taxon>Bacteria</taxon>
        <taxon>Pseudomonadati</taxon>
        <taxon>Pseudomonadota</taxon>
        <taxon>Alphaproteobacteria</taxon>
        <taxon>Rhodospirillales</taxon>
        <taxon>Azospirillaceae</taxon>
        <taxon>Azospirillum</taxon>
    </lineage>
</organism>
<comment type="caution">
    <text evidence="3">The sequence shown here is derived from an EMBL/GenBank/DDBJ whole genome shotgun (WGS) entry which is preliminary data.</text>
</comment>
<dbReference type="Pfam" id="PF01610">
    <property type="entry name" value="DDE_Tnp_ISL3"/>
    <property type="match status" value="2"/>
</dbReference>
<gene>
    <name evidence="3" type="ORF">FH063_003211</name>
</gene>
<proteinExistence type="predicted"/>
<feature type="domain" description="HTH IS21-type" evidence="2">
    <location>
        <begin position="298"/>
        <end position="359"/>
    </location>
</feature>
<dbReference type="InterPro" id="IPR002560">
    <property type="entry name" value="Transposase_DDE"/>
</dbReference>
<reference evidence="3 4" key="1">
    <citation type="submission" date="2019-07" db="EMBL/GenBank/DDBJ databases">
        <title>Genome sequencing of the stress-tolerant strain Azospirillum brasilense Az19.</title>
        <authorList>
            <person name="Maroniche G.A."/>
            <person name="Garcia J.E."/>
            <person name="Pagnussat L."/>
            <person name="Amenta M."/>
            <person name="Creus C.M."/>
        </authorList>
    </citation>
    <scope>NUCLEOTIDE SEQUENCE [LARGE SCALE GENOMIC DNA]</scope>
    <source>
        <strain evidence="3 4">Az19</strain>
    </source>
</reference>
<dbReference type="NCBIfam" id="NF033550">
    <property type="entry name" value="transpos_ISL3"/>
    <property type="match status" value="1"/>
</dbReference>
<accession>A0A5B0KM01</accession>